<feature type="domain" description="Tyr recombinase" evidence="3">
    <location>
        <begin position="189"/>
        <end position="356"/>
    </location>
</feature>
<accession>A0A0M2NGB2</accession>
<dbReference type="GO" id="GO:0003677">
    <property type="term" value="F:DNA binding"/>
    <property type="evidence" value="ECO:0007669"/>
    <property type="project" value="UniProtKB-KW"/>
</dbReference>
<dbReference type="EMBL" id="LAYJ01000088">
    <property type="protein sequence ID" value="KKI51203.1"/>
    <property type="molecule type" value="Genomic_DNA"/>
</dbReference>
<keyword evidence="2" id="KW-0233">DNA recombination</keyword>
<sequence length="361" mass="41332">METKFCKKCKTELPPEAVYCHICGTKQSTYGRNVKKRGNGQGSVYKRGNTWVAAIECRAGGIRTAKRKGGFARRKDALEYIASLKEKRKDSTIASLWAVYKDNAMLKLSDSKQTAYKIAYKRLEDIRAINMRDLTIETIQACVNKKAASFYTARDMKSLLSHFYKMAMAQQEVSVNLSQFIILPELNETEPEPFTEDELNKLWEYYEADHWAGYILLMIYTGMMPGELLLCKKDMVNFDDRTIIGCGLKTKQRKKTPLMICDIIEPVLKNLLTLSKTDFLLDMKRNDFYDKFDETLRAAQCRDLTPYACRHTTATALALGNKVAPAVIKKVMRHANISTTQRYIHPDTKSMLDAVNTFKRN</sequence>
<dbReference type="InterPro" id="IPR011010">
    <property type="entry name" value="DNA_brk_join_enz"/>
</dbReference>
<reference evidence="4 5" key="1">
    <citation type="submission" date="2015-04" db="EMBL/GenBank/DDBJ databases">
        <title>Draft genome sequence of bacteremic isolate Catabacter hongkongensis type strain HKU16T.</title>
        <authorList>
            <person name="Lau S.K."/>
            <person name="Teng J.L."/>
            <person name="Huang Y."/>
            <person name="Curreem S.O."/>
            <person name="Tsui S.K."/>
            <person name="Woo P.C."/>
        </authorList>
    </citation>
    <scope>NUCLEOTIDE SEQUENCE [LARGE SCALE GENOMIC DNA]</scope>
    <source>
        <strain evidence="4 5">HKU16</strain>
    </source>
</reference>
<evidence type="ECO:0000256" key="2">
    <source>
        <dbReference type="ARBA" id="ARBA00023172"/>
    </source>
</evidence>
<evidence type="ECO:0000313" key="5">
    <source>
        <dbReference type="Proteomes" id="UP000034076"/>
    </source>
</evidence>
<organism evidence="4 5">
    <name type="scientific">Christensenella hongkongensis</name>
    <dbReference type="NCBI Taxonomy" id="270498"/>
    <lineage>
        <taxon>Bacteria</taxon>
        <taxon>Bacillati</taxon>
        <taxon>Bacillota</taxon>
        <taxon>Clostridia</taxon>
        <taxon>Christensenellales</taxon>
        <taxon>Christensenellaceae</taxon>
        <taxon>Christensenella</taxon>
    </lineage>
</organism>
<dbReference type="RefSeq" id="WP_046443435.1">
    <property type="nucleotide sequence ID" value="NZ_LAYJ01000088.1"/>
</dbReference>
<dbReference type="AlphaFoldDB" id="A0A0M2NGB2"/>
<name>A0A0M2NGB2_9FIRM</name>
<dbReference type="Pfam" id="PF00589">
    <property type="entry name" value="Phage_integrase"/>
    <property type="match status" value="1"/>
</dbReference>
<evidence type="ECO:0000256" key="1">
    <source>
        <dbReference type="ARBA" id="ARBA00023125"/>
    </source>
</evidence>
<dbReference type="OrthoDB" id="9801717at2"/>
<evidence type="ECO:0000313" key="4">
    <source>
        <dbReference type="EMBL" id="KKI51203.1"/>
    </source>
</evidence>
<dbReference type="PROSITE" id="PS51898">
    <property type="entry name" value="TYR_RECOMBINASE"/>
    <property type="match status" value="1"/>
</dbReference>
<comment type="caution">
    <text evidence="4">The sequence shown here is derived from an EMBL/GenBank/DDBJ whole genome shotgun (WGS) entry which is preliminary data.</text>
</comment>
<dbReference type="InterPro" id="IPR050090">
    <property type="entry name" value="Tyrosine_recombinase_XerCD"/>
</dbReference>
<gene>
    <name evidence="4" type="ORF">CHK_1590</name>
</gene>
<dbReference type="InterPro" id="IPR002104">
    <property type="entry name" value="Integrase_catalytic"/>
</dbReference>
<dbReference type="InterPro" id="IPR013762">
    <property type="entry name" value="Integrase-like_cat_sf"/>
</dbReference>
<protein>
    <submittedName>
        <fullName evidence="4">DNA integration/recombination/inversion protein</fullName>
    </submittedName>
</protein>
<dbReference type="SUPFAM" id="SSF56349">
    <property type="entry name" value="DNA breaking-rejoining enzymes"/>
    <property type="match status" value="1"/>
</dbReference>
<dbReference type="PANTHER" id="PTHR30349">
    <property type="entry name" value="PHAGE INTEGRASE-RELATED"/>
    <property type="match status" value="1"/>
</dbReference>
<dbReference type="InterPro" id="IPR010998">
    <property type="entry name" value="Integrase_recombinase_N"/>
</dbReference>
<dbReference type="Gene3D" id="1.10.443.10">
    <property type="entry name" value="Intergrase catalytic core"/>
    <property type="match status" value="1"/>
</dbReference>
<dbReference type="GO" id="GO:0015074">
    <property type="term" value="P:DNA integration"/>
    <property type="evidence" value="ECO:0007669"/>
    <property type="project" value="InterPro"/>
</dbReference>
<keyword evidence="5" id="KW-1185">Reference proteome</keyword>
<dbReference type="STRING" id="270498.CHK_1590"/>
<dbReference type="Gene3D" id="1.10.150.130">
    <property type="match status" value="1"/>
</dbReference>
<keyword evidence="1" id="KW-0238">DNA-binding</keyword>
<dbReference type="GO" id="GO:0006310">
    <property type="term" value="P:DNA recombination"/>
    <property type="evidence" value="ECO:0007669"/>
    <property type="project" value="UniProtKB-KW"/>
</dbReference>
<evidence type="ECO:0000259" key="3">
    <source>
        <dbReference type="PROSITE" id="PS51898"/>
    </source>
</evidence>
<dbReference type="PANTHER" id="PTHR30349:SF84">
    <property type="entry name" value="PHAGE-RELATED INTEGRASE"/>
    <property type="match status" value="1"/>
</dbReference>
<proteinExistence type="predicted"/>
<dbReference type="Proteomes" id="UP000034076">
    <property type="component" value="Unassembled WGS sequence"/>
</dbReference>